<feature type="domain" description="DUF7587" evidence="1">
    <location>
        <begin position="67"/>
        <end position="196"/>
    </location>
</feature>
<organism evidence="2 3">
    <name type="scientific">Exophiala bonariae</name>
    <dbReference type="NCBI Taxonomy" id="1690606"/>
    <lineage>
        <taxon>Eukaryota</taxon>
        <taxon>Fungi</taxon>
        <taxon>Dikarya</taxon>
        <taxon>Ascomycota</taxon>
        <taxon>Pezizomycotina</taxon>
        <taxon>Eurotiomycetes</taxon>
        <taxon>Chaetothyriomycetidae</taxon>
        <taxon>Chaetothyriales</taxon>
        <taxon>Herpotrichiellaceae</taxon>
        <taxon>Exophiala</taxon>
    </lineage>
</organism>
<accession>A0AAV9NQ96</accession>
<proteinExistence type="predicted"/>
<gene>
    <name evidence="2" type="ORF">LTR84_000347</name>
</gene>
<dbReference type="Pfam" id="PF24494">
    <property type="entry name" value="DUF7587"/>
    <property type="match status" value="1"/>
</dbReference>
<dbReference type="InterPro" id="IPR056009">
    <property type="entry name" value="DUF7587"/>
</dbReference>
<dbReference type="Proteomes" id="UP001358417">
    <property type="component" value="Unassembled WGS sequence"/>
</dbReference>
<dbReference type="GeneID" id="89968569"/>
<dbReference type="EMBL" id="JAVRRD010000001">
    <property type="protein sequence ID" value="KAK5064514.1"/>
    <property type="molecule type" value="Genomic_DNA"/>
</dbReference>
<keyword evidence="3" id="KW-1185">Reference proteome</keyword>
<dbReference type="RefSeq" id="XP_064711838.1">
    <property type="nucleotide sequence ID" value="XM_064843978.1"/>
</dbReference>
<protein>
    <recommendedName>
        <fullName evidence="1">DUF7587 domain-containing protein</fullName>
    </recommendedName>
</protein>
<evidence type="ECO:0000313" key="3">
    <source>
        <dbReference type="Proteomes" id="UP001358417"/>
    </source>
</evidence>
<sequence length="519" mass="60097">MSKLPAFIITDGTGPGVLYLGQQVGAGPEIDWDKATVTLDQVAEDTERTKHRISIYRLDQLEMASKEYWFRAYSSRSGGFNSIGLFKSQAAKNGRTLNVESLTEAQMADQLRRHVNRTVFESHLISFTVSFMWAFHRALALREAGHEHVRIAIIDSWDIPKRTWVRHGHSMLKGYGIERELMLENLGQGELFVWDQLRVPMDGVRLDDMLKAGVLTLLPFYRKPDCDLLSSSPAKHPKRKPKQLSKWKKPYVIRNQIFKHLTDVRAFVRKINEEMAPKTFREKHVAGCSFYKKKLSVWWLQNSYIPLSHQQRDAFVTFVEALFSAKYQFPMLITLFSLRLDDIEHVDIIDCMDTLRDHPMMSEVKQCFKGKFRRGSKELDSFEWLLEQCADRLGVPCRIFQEWHQPRFTMPRAQHLHTMLPFLTWRARKNFESRLKQELERKRGVQINQGVERQTGRGTKQTIATSPKCAIPFIVTGKRKADIELDRAAVKKSRSIRADDASVNAFVQNIANKMGTVDI</sequence>
<evidence type="ECO:0000259" key="1">
    <source>
        <dbReference type="Pfam" id="PF24494"/>
    </source>
</evidence>
<evidence type="ECO:0000313" key="2">
    <source>
        <dbReference type="EMBL" id="KAK5064514.1"/>
    </source>
</evidence>
<comment type="caution">
    <text evidence="2">The sequence shown here is derived from an EMBL/GenBank/DDBJ whole genome shotgun (WGS) entry which is preliminary data.</text>
</comment>
<name>A0AAV9NQ96_9EURO</name>
<reference evidence="2 3" key="1">
    <citation type="submission" date="2023-08" db="EMBL/GenBank/DDBJ databases">
        <title>Black Yeasts Isolated from many extreme environments.</title>
        <authorList>
            <person name="Coleine C."/>
            <person name="Stajich J.E."/>
            <person name="Selbmann L."/>
        </authorList>
    </citation>
    <scope>NUCLEOTIDE SEQUENCE [LARGE SCALE GENOMIC DNA]</scope>
    <source>
        <strain evidence="2 3">CCFEE 5792</strain>
    </source>
</reference>
<dbReference type="AlphaFoldDB" id="A0AAV9NQ96"/>